<dbReference type="GO" id="GO:0000156">
    <property type="term" value="F:phosphorelay response regulator activity"/>
    <property type="evidence" value="ECO:0007669"/>
    <property type="project" value="InterPro"/>
</dbReference>
<dbReference type="GO" id="GO:0006355">
    <property type="term" value="P:regulation of DNA-templated transcription"/>
    <property type="evidence" value="ECO:0007669"/>
    <property type="project" value="InterPro"/>
</dbReference>
<dbReference type="SUPFAM" id="SSF46894">
    <property type="entry name" value="C-terminal effector domain of the bipartite response regulators"/>
    <property type="match status" value="1"/>
</dbReference>
<evidence type="ECO:0000256" key="3">
    <source>
        <dbReference type="ARBA" id="ARBA00022448"/>
    </source>
</evidence>
<dbReference type="SMART" id="SM00448">
    <property type="entry name" value="REC"/>
    <property type="match status" value="1"/>
</dbReference>
<dbReference type="Gene3D" id="3.40.50.2300">
    <property type="match status" value="1"/>
</dbReference>
<evidence type="ECO:0000256" key="5">
    <source>
        <dbReference type="ARBA" id="ARBA00022553"/>
    </source>
</evidence>
<evidence type="ECO:0000259" key="16">
    <source>
        <dbReference type="PROSITE" id="PS51755"/>
    </source>
</evidence>
<reference evidence="17 18" key="1">
    <citation type="submission" date="2016-02" db="EMBL/GenBank/DDBJ databases">
        <title>Complete Genome of H5569, the type strain of the newly described species Haematospirillium jordaniae.</title>
        <authorList>
            <person name="Nicholson A.C."/>
            <person name="Humrighouse B.W."/>
            <person name="Loparov V."/>
            <person name="McQuiston J.R."/>
        </authorList>
    </citation>
    <scope>NUCLEOTIDE SEQUENCE [LARGE SCALE GENOMIC DNA]</scope>
    <source>
        <strain evidence="17 18">H5569</strain>
        <plasmid evidence="18">Plasmid unnamed 2</plasmid>
    </source>
</reference>
<dbReference type="InterPro" id="IPR001789">
    <property type="entry name" value="Sig_transdc_resp-reg_receiver"/>
</dbReference>
<dbReference type="PROSITE" id="PS51755">
    <property type="entry name" value="OMPR_PHOB"/>
    <property type="match status" value="1"/>
</dbReference>
<evidence type="ECO:0000259" key="15">
    <source>
        <dbReference type="PROSITE" id="PS50110"/>
    </source>
</evidence>
<dbReference type="SMART" id="SM00862">
    <property type="entry name" value="Trans_reg_C"/>
    <property type="match status" value="1"/>
</dbReference>
<keyword evidence="8" id="KW-0805">Transcription regulation</keyword>
<evidence type="ECO:0000256" key="14">
    <source>
        <dbReference type="PROSITE-ProRule" id="PRU01091"/>
    </source>
</evidence>
<dbReference type="NCBIfam" id="TIGR02154">
    <property type="entry name" value="PhoB"/>
    <property type="match status" value="1"/>
</dbReference>
<evidence type="ECO:0000313" key="17">
    <source>
        <dbReference type="EMBL" id="AMW35912.1"/>
    </source>
</evidence>
<geneLocation type="plasmid" evidence="17 18">
    <name>unnamed 2</name>
</geneLocation>
<keyword evidence="10" id="KW-0010">Activator</keyword>
<dbReference type="PANTHER" id="PTHR48111">
    <property type="entry name" value="REGULATOR OF RPOS"/>
    <property type="match status" value="1"/>
</dbReference>
<dbReference type="GO" id="GO:0000976">
    <property type="term" value="F:transcription cis-regulatory region binding"/>
    <property type="evidence" value="ECO:0007669"/>
    <property type="project" value="TreeGrafter"/>
</dbReference>
<keyword evidence="3" id="KW-0813">Transport</keyword>
<dbReference type="KEGG" id="hjo:AY555_11135"/>
<dbReference type="SUPFAM" id="SSF52172">
    <property type="entry name" value="CheY-like"/>
    <property type="match status" value="1"/>
</dbReference>
<accession>A0A145VS31</accession>
<dbReference type="GO" id="GO:0005829">
    <property type="term" value="C:cytosol"/>
    <property type="evidence" value="ECO:0007669"/>
    <property type="project" value="TreeGrafter"/>
</dbReference>
<keyword evidence="7" id="KW-0902">Two-component regulatory system</keyword>
<dbReference type="Pfam" id="PF00486">
    <property type="entry name" value="Trans_reg_C"/>
    <property type="match status" value="1"/>
</dbReference>
<keyword evidence="11" id="KW-0804">Transcription</keyword>
<dbReference type="GO" id="GO:0006817">
    <property type="term" value="P:phosphate ion transport"/>
    <property type="evidence" value="ECO:0007669"/>
    <property type="project" value="UniProtKB-KW"/>
</dbReference>
<gene>
    <name evidence="17" type="ORF">AY555_11135</name>
</gene>
<dbReference type="InterPro" id="IPR011006">
    <property type="entry name" value="CheY-like_superfamily"/>
</dbReference>
<name>A0A145VS31_9PROT</name>
<dbReference type="Gene3D" id="1.10.10.10">
    <property type="entry name" value="Winged helix-like DNA-binding domain superfamily/Winged helix DNA-binding domain"/>
    <property type="match status" value="1"/>
</dbReference>
<keyword evidence="17" id="KW-0614">Plasmid</keyword>
<dbReference type="InterPro" id="IPR036388">
    <property type="entry name" value="WH-like_DNA-bd_sf"/>
</dbReference>
<evidence type="ECO:0000256" key="2">
    <source>
        <dbReference type="ARBA" id="ARBA00013332"/>
    </source>
</evidence>
<dbReference type="AlphaFoldDB" id="A0A145VS31"/>
<evidence type="ECO:0000256" key="11">
    <source>
        <dbReference type="ARBA" id="ARBA00023163"/>
    </source>
</evidence>
<evidence type="ECO:0000256" key="4">
    <source>
        <dbReference type="ARBA" id="ARBA00022490"/>
    </source>
</evidence>
<dbReference type="InterPro" id="IPR001867">
    <property type="entry name" value="OmpR/PhoB-type_DNA-bd"/>
</dbReference>
<evidence type="ECO:0000256" key="8">
    <source>
        <dbReference type="ARBA" id="ARBA00023015"/>
    </source>
</evidence>
<dbReference type="GO" id="GO:0032993">
    <property type="term" value="C:protein-DNA complex"/>
    <property type="evidence" value="ECO:0007669"/>
    <property type="project" value="TreeGrafter"/>
</dbReference>
<evidence type="ECO:0000256" key="6">
    <source>
        <dbReference type="ARBA" id="ARBA00022592"/>
    </source>
</evidence>
<feature type="DNA-binding region" description="OmpR/PhoB-type" evidence="14">
    <location>
        <begin position="129"/>
        <end position="227"/>
    </location>
</feature>
<dbReference type="PROSITE" id="PS50110">
    <property type="entry name" value="RESPONSE_REGULATORY"/>
    <property type="match status" value="1"/>
</dbReference>
<feature type="modified residue" description="4-aspartylphosphate" evidence="13">
    <location>
        <position position="53"/>
    </location>
</feature>
<comment type="subcellular location">
    <subcellularLocation>
        <location evidence="1">Cytoplasm</location>
    </subcellularLocation>
</comment>
<organism evidence="17 18">
    <name type="scientific">Haematospirillum jordaniae</name>
    <dbReference type="NCBI Taxonomy" id="1549855"/>
    <lineage>
        <taxon>Bacteria</taxon>
        <taxon>Pseudomonadati</taxon>
        <taxon>Pseudomonadota</taxon>
        <taxon>Alphaproteobacteria</taxon>
        <taxon>Rhodospirillales</taxon>
        <taxon>Novispirillaceae</taxon>
        <taxon>Haematospirillum</taxon>
    </lineage>
</organism>
<comment type="function">
    <text evidence="12">This protein is a positive regulator for the phosphate regulon. Transcription of this operon is positively regulated by PhoB and PhoR when phosphate is limited.</text>
</comment>
<dbReference type="Pfam" id="PF00072">
    <property type="entry name" value="Response_reg"/>
    <property type="match status" value="1"/>
</dbReference>
<feature type="domain" description="OmpR/PhoB-type" evidence="16">
    <location>
        <begin position="129"/>
        <end position="227"/>
    </location>
</feature>
<protein>
    <recommendedName>
        <fullName evidence="2">Phosphate regulon transcriptional regulatory protein PhoB</fullName>
    </recommendedName>
</protein>
<dbReference type="GeneID" id="53317697"/>
<evidence type="ECO:0000313" key="18">
    <source>
        <dbReference type="Proteomes" id="UP000076066"/>
    </source>
</evidence>
<dbReference type="Proteomes" id="UP000076066">
    <property type="component" value="Plasmid unnamed 2"/>
</dbReference>
<evidence type="ECO:0000256" key="10">
    <source>
        <dbReference type="ARBA" id="ARBA00023159"/>
    </source>
</evidence>
<dbReference type="Gene3D" id="6.10.250.690">
    <property type="match status" value="1"/>
</dbReference>
<feature type="domain" description="Response regulatory" evidence="15">
    <location>
        <begin position="4"/>
        <end position="120"/>
    </location>
</feature>
<evidence type="ECO:0000256" key="12">
    <source>
        <dbReference type="ARBA" id="ARBA00024735"/>
    </source>
</evidence>
<keyword evidence="5 13" id="KW-0597">Phosphoprotein</keyword>
<dbReference type="InterPro" id="IPR016032">
    <property type="entry name" value="Sig_transdc_resp-reg_C-effctor"/>
</dbReference>
<dbReference type="RefSeq" id="WP_066137316.1">
    <property type="nucleotide sequence ID" value="NZ_CP014527.1"/>
</dbReference>
<keyword evidence="9 14" id="KW-0238">DNA-binding</keyword>
<dbReference type="InterPro" id="IPR039420">
    <property type="entry name" value="WalR-like"/>
</dbReference>
<proteinExistence type="predicted"/>
<dbReference type="PANTHER" id="PTHR48111:SF40">
    <property type="entry name" value="PHOSPHATE REGULON TRANSCRIPTIONAL REGULATORY PROTEIN PHOB"/>
    <property type="match status" value="1"/>
</dbReference>
<evidence type="ECO:0000256" key="7">
    <source>
        <dbReference type="ARBA" id="ARBA00023012"/>
    </source>
</evidence>
<dbReference type="CDD" id="cd00383">
    <property type="entry name" value="trans_reg_C"/>
    <property type="match status" value="1"/>
</dbReference>
<sequence length="229" mass="26095">MKFRIMIVEDEPSLVTMLRYNLEKEGYAVDEAYDGEQAVTAIRAGLPDLVLLDWMLPGLSGLEVCRRLRRRPETAHIPVIMITARGEEADKIRGLDTGADDYLTKPFSVPELLARTKALLRRAQPARSRDTLSYGDVVMDLVSLRVERSGQPVHLGPTEFRLLRFLMENPGCVFSREELLNRIWGQDIHVEVRTVDVHIRRLRKALDKGNGMNLIRTVRSAGYALDERE</sequence>
<keyword evidence="6" id="KW-0592">Phosphate transport</keyword>
<evidence type="ECO:0000256" key="9">
    <source>
        <dbReference type="ARBA" id="ARBA00023125"/>
    </source>
</evidence>
<evidence type="ECO:0000256" key="13">
    <source>
        <dbReference type="PROSITE-ProRule" id="PRU00169"/>
    </source>
</evidence>
<dbReference type="OrthoDB" id="9802426at2"/>
<dbReference type="InterPro" id="IPR011879">
    <property type="entry name" value="Sig_transdc_resp-reg_PhoB"/>
</dbReference>
<keyword evidence="18" id="KW-1185">Reference proteome</keyword>
<dbReference type="EMBL" id="CP014527">
    <property type="protein sequence ID" value="AMW35912.1"/>
    <property type="molecule type" value="Genomic_DNA"/>
</dbReference>
<keyword evidence="4" id="KW-0963">Cytoplasm</keyword>
<dbReference type="FunFam" id="3.40.50.2300:FF:000001">
    <property type="entry name" value="DNA-binding response regulator PhoB"/>
    <property type="match status" value="1"/>
</dbReference>
<evidence type="ECO:0000256" key="1">
    <source>
        <dbReference type="ARBA" id="ARBA00004496"/>
    </source>
</evidence>